<gene>
    <name evidence="1" type="ORF">CAEBREN_28288</name>
</gene>
<evidence type="ECO:0000313" key="2">
    <source>
        <dbReference type="Proteomes" id="UP000008068"/>
    </source>
</evidence>
<reference evidence="2" key="1">
    <citation type="submission" date="2011-07" db="EMBL/GenBank/DDBJ databases">
        <authorList>
            <consortium name="Caenorhabditis brenneri Sequencing and Analysis Consortium"/>
            <person name="Wilson R.K."/>
        </authorList>
    </citation>
    <scope>NUCLEOTIDE SEQUENCE [LARGE SCALE GENOMIC DNA]</scope>
    <source>
        <strain evidence="2">PB2801</strain>
    </source>
</reference>
<sequence>MQTSMNYAPLRNIKDLFEKESDNVWNQIRDDMFQKTQMETVLEFFEMNKKGRGLAAVGRGYVRPWVLTALVIMQKQRFFY</sequence>
<organism evidence="2">
    <name type="scientific">Caenorhabditis brenneri</name>
    <name type="common">Nematode worm</name>
    <dbReference type="NCBI Taxonomy" id="135651"/>
    <lineage>
        <taxon>Eukaryota</taxon>
        <taxon>Metazoa</taxon>
        <taxon>Ecdysozoa</taxon>
        <taxon>Nematoda</taxon>
        <taxon>Chromadorea</taxon>
        <taxon>Rhabditida</taxon>
        <taxon>Rhabditina</taxon>
        <taxon>Rhabditomorpha</taxon>
        <taxon>Rhabditoidea</taxon>
        <taxon>Rhabditidae</taxon>
        <taxon>Peloderinae</taxon>
        <taxon>Caenorhabditis</taxon>
    </lineage>
</organism>
<keyword evidence="2" id="KW-1185">Reference proteome</keyword>
<accession>G0NQR3</accession>
<evidence type="ECO:0000313" key="1">
    <source>
        <dbReference type="EMBL" id="EGT35878.1"/>
    </source>
</evidence>
<dbReference type="HOGENOM" id="CLU_2591889_0_0_1"/>
<dbReference type="AlphaFoldDB" id="G0NQR3"/>
<proteinExistence type="predicted"/>
<protein>
    <submittedName>
        <fullName evidence="1">Uncharacterized protein</fullName>
    </submittedName>
</protein>
<dbReference type="EMBL" id="GL379927">
    <property type="protein sequence ID" value="EGT35878.1"/>
    <property type="molecule type" value="Genomic_DNA"/>
</dbReference>
<dbReference type="Proteomes" id="UP000008068">
    <property type="component" value="Unassembled WGS sequence"/>
</dbReference>
<name>G0NQR3_CAEBE</name>
<dbReference type="InParanoid" id="G0NQR3"/>